<evidence type="ECO:0000313" key="2">
    <source>
        <dbReference type="EMBL" id="RIA97569.1"/>
    </source>
</evidence>
<sequence>MDKYSYIFVINLKGKQKQVTFLQSDNNESSNDTIISPNIKKKETLNSSPSKIKSDNESGSNTFTGLNKKKRKNKNDKVKSTEKDNYEVKSAEEGDDYEAKSAEKGNDYEAKSAEEGGDCNYDDNYTENIFQSLLLTHDIIRTNA</sequence>
<accession>A0A397TJM8</accession>
<evidence type="ECO:0000256" key="1">
    <source>
        <dbReference type="SAM" id="MobiDB-lite"/>
    </source>
</evidence>
<proteinExistence type="predicted"/>
<dbReference type="EMBL" id="QKYT01000028">
    <property type="protein sequence ID" value="RIA97569.1"/>
    <property type="molecule type" value="Genomic_DNA"/>
</dbReference>
<evidence type="ECO:0000313" key="3">
    <source>
        <dbReference type="Proteomes" id="UP000265703"/>
    </source>
</evidence>
<dbReference type="AlphaFoldDB" id="A0A397TJM8"/>
<keyword evidence="3" id="KW-1185">Reference proteome</keyword>
<name>A0A397TJM8_9GLOM</name>
<feature type="region of interest" description="Disordered" evidence="1">
    <location>
        <begin position="23"/>
        <end position="122"/>
    </location>
</feature>
<comment type="caution">
    <text evidence="2">The sequence shown here is derived from an EMBL/GenBank/DDBJ whole genome shotgun (WGS) entry which is preliminary data.</text>
</comment>
<gene>
    <name evidence="2" type="ORF">C1645_732400</name>
</gene>
<organism evidence="2 3">
    <name type="scientific">Glomus cerebriforme</name>
    <dbReference type="NCBI Taxonomy" id="658196"/>
    <lineage>
        <taxon>Eukaryota</taxon>
        <taxon>Fungi</taxon>
        <taxon>Fungi incertae sedis</taxon>
        <taxon>Mucoromycota</taxon>
        <taxon>Glomeromycotina</taxon>
        <taxon>Glomeromycetes</taxon>
        <taxon>Glomerales</taxon>
        <taxon>Glomeraceae</taxon>
        <taxon>Glomus</taxon>
    </lineage>
</organism>
<feature type="compositionally biased region" description="Polar residues" evidence="1">
    <location>
        <begin position="45"/>
        <end position="65"/>
    </location>
</feature>
<feature type="compositionally biased region" description="Polar residues" evidence="1">
    <location>
        <begin position="23"/>
        <end position="36"/>
    </location>
</feature>
<reference evidence="2 3" key="1">
    <citation type="submission" date="2018-06" db="EMBL/GenBank/DDBJ databases">
        <title>Comparative genomics reveals the genomic features of Rhizophagus irregularis, R. cerebriforme, R. diaphanum and Gigaspora rosea, and their symbiotic lifestyle signature.</title>
        <authorList>
            <person name="Morin E."/>
            <person name="San Clemente H."/>
            <person name="Chen E.C.H."/>
            <person name="De La Providencia I."/>
            <person name="Hainaut M."/>
            <person name="Kuo A."/>
            <person name="Kohler A."/>
            <person name="Murat C."/>
            <person name="Tang N."/>
            <person name="Roy S."/>
            <person name="Loubradou J."/>
            <person name="Henrissat B."/>
            <person name="Grigoriev I.V."/>
            <person name="Corradi N."/>
            <person name="Roux C."/>
            <person name="Martin F.M."/>
        </authorList>
    </citation>
    <scope>NUCLEOTIDE SEQUENCE [LARGE SCALE GENOMIC DNA]</scope>
    <source>
        <strain evidence="2 3">DAOM 227022</strain>
    </source>
</reference>
<protein>
    <submittedName>
        <fullName evidence="2">Uncharacterized protein</fullName>
    </submittedName>
</protein>
<dbReference type="Proteomes" id="UP000265703">
    <property type="component" value="Unassembled WGS sequence"/>
</dbReference>
<feature type="compositionally biased region" description="Basic and acidic residues" evidence="1">
    <location>
        <begin position="75"/>
        <end position="114"/>
    </location>
</feature>